<reference evidence="1 2" key="1">
    <citation type="submission" date="2011-10" db="EMBL/GenBank/DDBJ databases">
        <title>Genome sequence of Gluconobacter morbifer G707, isolated from Drosophila gut.</title>
        <authorList>
            <person name="Lee W.-J."/>
            <person name="Kim E.-K."/>
        </authorList>
    </citation>
    <scope>NUCLEOTIDE SEQUENCE [LARGE SCALE GENOMIC DNA]</scope>
    <source>
        <strain evidence="1 2">G707</strain>
    </source>
</reference>
<dbReference type="AlphaFoldDB" id="G6XIW6"/>
<sequence length="111" mass="12215">MILAVRDQDALCVPLIQNRTYIHRSDVLLPDFPSIATVVARCARPKWQKNAWDARVMSVSSPLHGEIILAVQRDAEARRGETFPRGVVRSVLGRGPRLGDCGRKKGGAPSD</sequence>
<name>G6XIW6_9PROT</name>
<comment type="caution">
    <text evidence="1">The sequence shown here is derived from an EMBL/GenBank/DDBJ whole genome shotgun (WGS) entry which is preliminary data.</text>
</comment>
<dbReference type="PATRIC" id="fig|1088869.3.peg.1166"/>
<protein>
    <submittedName>
        <fullName evidence="1">Uncharacterized protein</fullName>
    </submittedName>
</protein>
<dbReference type="STRING" id="1088869.GMO_11660"/>
<dbReference type="Proteomes" id="UP000004949">
    <property type="component" value="Unassembled WGS sequence"/>
</dbReference>
<dbReference type="EMBL" id="AGQV01000002">
    <property type="protein sequence ID" value="EHH68396.1"/>
    <property type="molecule type" value="Genomic_DNA"/>
</dbReference>
<gene>
    <name evidence="1" type="ORF">GMO_11660</name>
</gene>
<accession>G6XIW6</accession>
<evidence type="ECO:0000313" key="2">
    <source>
        <dbReference type="Proteomes" id="UP000004949"/>
    </source>
</evidence>
<keyword evidence="2" id="KW-1185">Reference proteome</keyword>
<organism evidence="1 2">
    <name type="scientific">Gluconobacter morbifer G707</name>
    <dbReference type="NCBI Taxonomy" id="1088869"/>
    <lineage>
        <taxon>Bacteria</taxon>
        <taxon>Pseudomonadati</taxon>
        <taxon>Pseudomonadota</taxon>
        <taxon>Alphaproteobacteria</taxon>
        <taxon>Acetobacterales</taxon>
        <taxon>Acetobacteraceae</taxon>
        <taxon>Gluconobacter</taxon>
    </lineage>
</organism>
<proteinExistence type="predicted"/>
<evidence type="ECO:0000313" key="1">
    <source>
        <dbReference type="EMBL" id="EHH68396.1"/>
    </source>
</evidence>